<evidence type="ECO:0000313" key="5">
    <source>
        <dbReference type="EMBL" id="SFA70627.1"/>
    </source>
</evidence>
<dbReference type="Gene3D" id="3.40.109.10">
    <property type="entry name" value="NADH Oxidase"/>
    <property type="match status" value="1"/>
</dbReference>
<organism evidence="5 6">
    <name type="scientific">Selenomonas ruminantium</name>
    <dbReference type="NCBI Taxonomy" id="971"/>
    <lineage>
        <taxon>Bacteria</taxon>
        <taxon>Bacillati</taxon>
        <taxon>Bacillota</taxon>
        <taxon>Negativicutes</taxon>
        <taxon>Selenomonadales</taxon>
        <taxon>Selenomonadaceae</taxon>
        <taxon>Selenomonas</taxon>
    </lineage>
</organism>
<dbReference type="SUPFAM" id="SSF55469">
    <property type="entry name" value="FMN-dependent nitroreductase-like"/>
    <property type="match status" value="1"/>
</dbReference>
<evidence type="ECO:0000256" key="1">
    <source>
        <dbReference type="ARBA" id="ARBA00022630"/>
    </source>
</evidence>
<keyword evidence="3" id="KW-0560">Oxidoreductase</keyword>
<reference evidence="5 6" key="1">
    <citation type="submission" date="2016-10" db="EMBL/GenBank/DDBJ databases">
        <authorList>
            <person name="de Groot N.N."/>
        </authorList>
    </citation>
    <scope>NUCLEOTIDE SEQUENCE [LARGE SCALE GENOMIC DNA]</scope>
    <source>
        <strain evidence="5 6">L14</strain>
    </source>
</reference>
<dbReference type="Proteomes" id="UP000183843">
    <property type="component" value="Unassembled WGS sequence"/>
</dbReference>
<dbReference type="RefSeq" id="WP_074811786.1">
    <property type="nucleotide sequence ID" value="NZ_FOJX01000001.1"/>
</dbReference>
<sequence>MDALDAIMTRRSTRKFKAEAVEPENLKKIIEAGRVAPSGGNSRTNHFFVISDPAVLQELVALVEAAFAKMEVTENTYQSLKAAINMSKKGGFVFTYHAPILIAVANRKGYDNNLADTAVALENMMIAANALDLATCYNNQLRWLNEDTSLLEYFRKRGLKEDERIYGGIVLGAPDTPDGLPNRKSLPDKGNEVTFI</sequence>
<dbReference type="InterPro" id="IPR050627">
    <property type="entry name" value="Nitroreductase/BluB"/>
</dbReference>
<accession>A0A1I0V3J1</accession>
<feature type="domain" description="Nitroreductase" evidence="4">
    <location>
        <begin position="7"/>
        <end position="172"/>
    </location>
</feature>
<evidence type="ECO:0000313" key="6">
    <source>
        <dbReference type="Proteomes" id="UP000183843"/>
    </source>
</evidence>
<name>A0A1I0V3J1_SELRU</name>
<dbReference type="PANTHER" id="PTHR23026:SF90">
    <property type="entry name" value="IODOTYROSINE DEIODINASE 1"/>
    <property type="match status" value="1"/>
</dbReference>
<evidence type="ECO:0000256" key="2">
    <source>
        <dbReference type="ARBA" id="ARBA00022643"/>
    </source>
</evidence>
<proteinExistence type="predicted"/>
<dbReference type="EMBL" id="FOJX01000001">
    <property type="protein sequence ID" value="SFA70627.1"/>
    <property type="molecule type" value="Genomic_DNA"/>
</dbReference>
<gene>
    <name evidence="5" type="ORF">SAMN05216587_101202</name>
</gene>
<evidence type="ECO:0000256" key="3">
    <source>
        <dbReference type="ARBA" id="ARBA00023002"/>
    </source>
</evidence>
<dbReference type="InterPro" id="IPR000415">
    <property type="entry name" value="Nitroreductase-like"/>
</dbReference>
<dbReference type="AlphaFoldDB" id="A0A1I0V3J1"/>
<dbReference type="GO" id="GO:0016491">
    <property type="term" value="F:oxidoreductase activity"/>
    <property type="evidence" value="ECO:0007669"/>
    <property type="project" value="UniProtKB-KW"/>
</dbReference>
<evidence type="ECO:0000259" key="4">
    <source>
        <dbReference type="Pfam" id="PF00881"/>
    </source>
</evidence>
<dbReference type="Pfam" id="PF00881">
    <property type="entry name" value="Nitroreductase"/>
    <property type="match status" value="1"/>
</dbReference>
<dbReference type="InterPro" id="IPR029479">
    <property type="entry name" value="Nitroreductase"/>
</dbReference>
<protein>
    <submittedName>
        <fullName evidence="5">Nitroreductase</fullName>
    </submittedName>
</protein>
<dbReference type="PANTHER" id="PTHR23026">
    <property type="entry name" value="NADPH NITROREDUCTASE"/>
    <property type="match status" value="1"/>
</dbReference>
<keyword evidence="2" id="KW-0288">FMN</keyword>
<keyword evidence="1" id="KW-0285">Flavoprotein</keyword>